<evidence type="ECO:0000256" key="1">
    <source>
        <dbReference type="SAM" id="Phobius"/>
    </source>
</evidence>
<organism evidence="2 3">
    <name type="scientific">Roseibium aquae</name>
    <dbReference type="NCBI Taxonomy" id="1323746"/>
    <lineage>
        <taxon>Bacteria</taxon>
        <taxon>Pseudomonadati</taxon>
        <taxon>Pseudomonadota</taxon>
        <taxon>Alphaproteobacteria</taxon>
        <taxon>Hyphomicrobiales</taxon>
        <taxon>Stappiaceae</taxon>
        <taxon>Roseibium</taxon>
    </lineage>
</organism>
<dbReference type="AlphaFoldDB" id="A0A916WUH9"/>
<dbReference type="OrthoDB" id="7848123at2"/>
<keyword evidence="3" id="KW-1185">Reference proteome</keyword>
<protein>
    <recommendedName>
        <fullName evidence="4">Photosynthetic complex assembly protein</fullName>
    </recommendedName>
</protein>
<dbReference type="NCBIfam" id="TIGR03054">
    <property type="entry name" value="photo_alph_chp1"/>
    <property type="match status" value="1"/>
</dbReference>
<dbReference type="InterPro" id="IPR011047">
    <property type="entry name" value="Quinoprotein_ADH-like_sf"/>
</dbReference>
<accession>A0A916WUH9</accession>
<sequence length="158" mass="17069">MAQTRSYGTLEAKRRKKPVRFPVLPLYAAFALIGIAVTATVFGTVTGIGTVKDSFGQPVAIRDIILTGGVAETVRVYDARTGNILVEIPAEEGGFVRGSLRALDRIRIQTDVLDNAPYRLIRWENGAVSLSDTASGERIYLNAFGPDNAAAFAKLLEQ</sequence>
<proteinExistence type="predicted"/>
<evidence type="ECO:0008006" key="4">
    <source>
        <dbReference type="Google" id="ProtNLM"/>
    </source>
</evidence>
<dbReference type="EMBL" id="BMFA01000001">
    <property type="protein sequence ID" value="GGB33748.1"/>
    <property type="molecule type" value="Genomic_DNA"/>
</dbReference>
<gene>
    <name evidence="2" type="ORF">GCM10011316_02310</name>
</gene>
<reference evidence="2" key="2">
    <citation type="submission" date="2020-09" db="EMBL/GenBank/DDBJ databases">
        <authorList>
            <person name="Sun Q."/>
            <person name="Zhou Y."/>
        </authorList>
    </citation>
    <scope>NUCLEOTIDE SEQUENCE</scope>
    <source>
        <strain evidence="2">CGMCC 1.12426</strain>
    </source>
</reference>
<feature type="transmembrane region" description="Helical" evidence="1">
    <location>
        <begin position="21"/>
        <end position="45"/>
    </location>
</feature>
<dbReference type="InterPro" id="IPR017495">
    <property type="entry name" value="PuhC"/>
</dbReference>
<evidence type="ECO:0000313" key="3">
    <source>
        <dbReference type="Proteomes" id="UP000605148"/>
    </source>
</evidence>
<reference evidence="2" key="1">
    <citation type="journal article" date="2014" name="Int. J. Syst. Evol. Microbiol.">
        <title>Complete genome sequence of Corynebacterium casei LMG S-19264T (=DSM 44701T), isolated from a smear-ripened cheese.</title>
        <authorList>
            <consortium name="US DOE Joint Genome Institute (JGI-PGF)"/>
            <person name="Walter F."/>
            <person name="Albersmeier A."/>
            <person name="Kalinowski J."/>
            <person name="Ruckert C."/>
        </authorList>
    </citation>
    <scope>NUCLEOTIDE SEQUENCE</scope>
    <source>
        <strain evidence="2">CGMCC 1.12426</strain>
    </source>
</reference>
<dbReference type="Proteomes" id="UP000605148">
    <property type="component" value="Unassembled WGS sequence"/>
</dbReference>
<keyword evidence="1" id="KW-1133">Transmembrane helix</keyword>
<dbReference type="SUPFAM" id="SSF50998">
    <property type="entry name" value="Quinoprotein alcohol dehydrogenase-like"/>
    <property type="match status" value="1"/>
</dbReference>
<keyword evidence="1" id="KW-0472">Membrane</keyword>
<evidence type="ECO:0000313" key="2">
    <source>
        <dbReference type="EMBL" id="GGB33748.1"/>
    </source>
</evidence>
<comment type="caution">
    <text evidence="2">The sequence shown here is derived from an EMBL/GenBank/DDBJ whole genome shotgun (WGS) entry which is preliminary data.</text>
</comment>
<keyword evidence="1" id="KW-0812">Transmembrane</keyword>
<name>A0A916WUH9_9HYPH</name>
<dbReference type="RefSeq" id="WP_150493603.1">
    <property type="nucleotide sequence ID" value="NZ_BMFA01000001.1"/>
</dbReference>